<comment type="similarity">
    <text evidence="1">Belongs to the SorC transcriptional regulatory family.</text>
</comment>
<accession>A0A4Y8JVP8</accession>
<dbReference type="GO" id="GO:0003677">
    <property type="term" value="F:DNA binding"/>
    <property type="evidence" value="ECO:0007669"/>
    <property type="project" value="UniProtKB-KW"/>
</dbReference>
<feature type="domain" description="Sugar-binding" evidence="5">
    <location>
        <begin position="61"/>
        <end position="312"/>
    </location>
</feature>
<reference evidence="6 7" key="1">
    <citation type="submission" date="2019-03" db="EMBL/GenBank/DDBJ databases">
        <title>Genomics of glacier-inhabiting Cryobacterium strains.</title>
        <authorList>
            <person name="Liu Q."/>
            <person name="Xin Y.-H."/>
        </authorList>
    </citation>
    <scope>NUCLEOTIDE SEQUENCE [LARGE SCALE GENOMIC DNA]</scope>
    <source>
        <strain evidence="6 7">TMT1-51</strain>
    </source>
</reference>
<keyword evidence="7" id="KW-1185">Reference proteome</keyword>
<evidence type="ECO:0000256" key="3">
    <source>
        <dbReference type="ARBA" id="ARBA00023125"/>
    </source>
</evidence>
<dbReference type="SUPFAM" id="SSF100950">
    <property type="entry name" value="NagB/RpiA/CoA transferase-like"/>
    <property type="match status" value="1"/>
</dbReference>
<organism evidence="6 7">
    <name type="scientific">Cryobacterium cryoconiti</name>
    <dbReference type="NCBI Taxonomy" id="1259239"/>
    <lineage>
        <taxon>Bacteria</taxon>
        <taxon>Bacillati</taxon>
        <taxon>Actinomycetota</taxon>
        <taxon>Actinomycetes</taxon>
        <taxon>Micrococcales</taxon>
        <taxon>Microbacteriaceae</taxon>
        <taxon>Cryobacterium</taxon>
    </lineage>
</organism>
<dbReference type="Gene3D" id="1.10.10.10">
    <property type="entry name" value="Winged helix-like DNA-binding domain superfamily/Winged helix DNA-binding domain"/>
    <property type="match status" value="1"/>
</dbReference>
<keyword evidence="4" id="KW-0804">Transcription</keyword>
<name>A0A4Y8JVP8_9MICO</name>
<evidence type="ECO:0000256" key="4">
    <source>
        <dbReference type="ARBA" id="ARBA00023163"/>
    </source>
</evidence>
<sequence length="316" mass="33272">MADTDELLSIRAAELYYEENKTQDEIGTVLRLTRWKVGRLLAQAKASGFIRIEIVHPRARRLSIERRLREKTGLTDAIVVSSAGVTGDEELQSRTAQAAADYLAALRPVPRTLGISWGRTLHEVSLHVAQGWATGVNVVQINGGVSLNRRAGTAAATAVTIAHKGSGAATLLPSPAILEHLETKNAIEADRSVAAVLNLGATASAYLFSAGQADQNSALVDSGYLTAEQIAELVRKGAVGDVVGRYIDSTGNIVDPELDSRTVGIQLEQLRHAKTAVAVIAGSSKHAIARAVVGSGLCTVLVTDEETALAVLGDDS</sequence>
<dbReference type="OrthoDB" id="186585at2"/>
<dbReference type="RefSeq" id="WP_134425018.1">
    <property type="nucleotide sequence ID" value="NZ_SOHA01000034.1"/>
</dbReference>
<dbReference type="InterPro" id="IPR051054">
    <property type="entry name" value="SorC_transcr_regulators"/>
</dbReference>
<keyword evidence="3" id="KW-0238">DNA-binding</keyword>
<evidence type="ECO:0000256" key="1">
    <source>
        <dbReference type="ARBA" id="ARBA00010466"/>
    </source>
</evidence>
<dbReference type="InterPro" id="IPR007324">
    <property type="entry name" value="Sugar-bd_dom_put"/>
</dbReference>
<dbReference type="GO" id="GO:0030246">
    <property type="term" value="F:carbohydrate binding"/>
    <property type="evidence" value="ECO:0007669"/>
    <property type="project" value="InterPro"/>
</dbReference>
<dbReference type="AlphaFoldDB" id="A0A4Y8JVP8"/>
<dbReference type="Proteomes" id="UP000297472">
    <property type="component" value="Unassembled WGS sequence"/>
</dbReference>
<evidence type="ECO:0000256" key="2">
    <source>
        <dbReference type="ARBA" id="ARBA00023015"/>
    </source>
</evidence>
<keyword evidence="2" id="KW-0805">Transcription regulation</keyword>
<evidence type="ECO:0000313" key="7">
    <source>
        <dbReference type="Proteomes" id="UP000297472"/>
    </source>
</evidence>
<evidence type="ECO:0000259" key="5">
    <source>
        <dbReference type="Pfam" id="PF04198"/>
    </source>
</evidence>
<protein>
    <submittedName>
        <fullName evidence="6">Sugar-binding transcriptional regulator</fullName>
    </submittedName>
</protein>
<proteinExistence type="inferred from homology"/>
<dbReference type="PANTHER" id="PTHR34294">
    <property type="entry name" value="TRANSCRIPTIONAL REGULATOR-RELATED"/>
    <property type="match status" value="1"/>
</dbReference>
<dbReference type="EMBL" id="SOHA01000034">
    <property type="protein sequence ID" value="TFD29072.1"/>
    <property type="molecule type" value="Genomic_DNA"/>
</dbReference>
<evidence type="ECO:0000313" key="6">
    <source>
        <dbReference type="EMBL" id="TFD29072.1"/>
    </source>
</evidence>
<dbReference type="PANTHER" id="PTHR34294:SF1">
    <property type="entry name" value="TRANSCRIPTIONAL REGULATOR LSRR"/>
    <property type="match status" value="1"/>
</dbReference>
<comment type="caution">
    <text evidence="6">The sequence shown here is derived from an EMBL/GenBank/DDBJ whole genome shotgun (WGS) entry which is preliminary data.</text>
</comment>
<dbReference type="Pfam" id="PF04198">
    <property type="entry name" value="Sugar-bind"/>
    <property type="match status" value="1"/>
</dbReference>
<dbReference type="Gene3D" id="3.40.50.1360">
    <property type="match status" value="1"/>
</dbReference>
<gene>
    <name evidence="6" type="ORF">E3T49_11415</name>
</gene>
<dbReference type="InterPro" id="IPR036388">
    <property type="entry name" value="WH-like_DNA-bd_sf"/>
</dbReference>
<dbReference type="InterPro" id="IPR037171">
    <property type="entry name" value="NagB/RpiA_transferase-like"/>
</dbReference>